<organism evidence="2 3">
    <name type="scientific">Caenorhabditis nigoni</name>
    <dbReference type="NCBI Taxonomy" id="1611254"/>
    <lineage>
        <taxon>Eukaryota</taxon>
        <taxon>Metazoa</taxon>
        <taxon>Ecdysozoa</taxon>
        <taxon>Nematoda</taxon>
        <taxon>Chromadorea</taxon>
        <taxon>Rhabditida</taxon>
        <taxon>Rhabditina</taxon>
        <taxon>Rhabditomorpha</taxon>
        <taxon>Rhabditoidea</taxon>
        <taxon>Rhabditidae</taxon>
        <taxon>Peloderinae</taxon>
        <taxon>Caenorhabditis</taxon>
    </lineage>
</organism>
<protein>
    <submittedName>
        <fullName evidence="2">Uncharacterized protein</fullName>
    </submittedName>
</protein>
<evidence type="ECO:0000256" key="1">
    <source>
        <dbReference type="SAM" id="MobiDB-lite"/>
    </source>
</evidence>
<dbReference type="OrthoDB" id="5864674at2759"/>
<dbReference type="STRING" id="1611254.A0A2G5SGR5"/>
<reference evidence="3" key="1">
    <citation type="submission" date="2017-10" db="EMBL/GenBank/DDBJ databases">
        <title>Rapid genome shrinkage in a self-fertile nematode reveals novel sperm competition proteins.</title>
        <authorList>
            <person name="Yin D."/>
            <person name="Schwarz E.M."/>
            <person name="Thomas C.G."/>
            <person name="Felde R.L."/>
            <person name="Korf I.F."/>
            <person name="Cutter A.D."/>
            <person name="Schartner C.M."/>
            <person name="Ralston E.J."/>
            <person name="Meyer B.J."/>
            <person name="Haag E.S."/>
        </authorList>
    </citation>
    <scope>NUCLEOTIDE SEQUENCE [LARGE SCALE GENOMIC DNA]</scope>
    <source>
        <strain evidence="3">JU1422</strain>
    </source>
</reference>
<comment type="caution">
    <text evidence="2">The sequence shown here is derived from an EMBL/GenBank/DDBJ whole genome shotgun (WGS) entry which is preliminary data.</text>
</comment>
<proteinExistence type="predicted"/>
<dbReference type="EMBL" id="PDUG01000008">
    <property type="protein sequence ID" value="PIC14122.1"/>
    <property type="molecule type" value="Genomic_DNA"/>
</dbReference>
<evidence type="ECO:0000313" key="2">
    <source>
        <dbReference type="EMBL" id="PIC14122.1"/>
    </source>
</evidence>
<dbReference type="Proteomes" id="UP000230233">
    <property type="component" value="Unassembled WGS sequence"/>
</dbReference>
<sequence>MPTQNIAAIRFHLGESLRNSNWMGRSPRATVKITASDYANILLDGQEPEDCHQLIAYEIEQSWRTENIGIEDILTAENNKKSTQDLLEQFNKTVRYDKDGHSKSLSHTTETSQGYRTTTP</sequence>
<feature type="region of interest" description="Disordered" evidence="1">
    <location>
        <begin position="97"/>
        <end position="120"/>
    </location>
</feature>
<evidence type="ECO:0000313" key="3">
    <source>
        <dbReference type="Proteomes" id="UP000230233"/>
    </source>
</evidence>
<feature type="compositionally biased region" description="Polar residues" evidence="1">
    <location>
        <begin position="103"/>
        <end position="120"/>
    </location>
</feature>
<gene>
    <name evidence="2" type="ORF">B9Z55_027142</name>
</gene>
<accession>A0A2G5SGR5</accession>
<keyword evidence="3" id="KW-1185">Reference proteome</keyword>
<dbReference type="AlphaFoldDB" id="A0A2G5SGR5"/>
<name>A0A2G5SGR5_9PELO</name>